<dbReference type="AlphaFoldDB" id="A0A9D9IDN7"/>
<sequence>MARILFLGEITGRPGITALRKGLSSLKTEYGIDYTIANGEGMTNGFGIGKIHSIQLGKMGVDLITGAEKLFYKIDMVEFIPKAGFIIRPVNYPAACPGHGIKHAVINNRKFMIVNLQGNSEFPRQSLQNAFYSIDSLLRKCEENADKEIPIVIFHAATTAEKKTMKFFLDGRCAAVIGTHTKVLTADEMVTEKGTAYITDTGRVGSFLSVSGFDPETEIRKLRSQLPVRSQECWNDGIIEGAVVEIDEETGKAIKIERVAKHIAIEKPEDKKNETDGNDSGK</sequence>
<protein>
    <submittedName>
        <fullName evidence="1">YmdB family metallophosphoesterase</fullName>
    </submittedName>
</protein>
<dbReference type="PANTHER" id="PTHR36303">
    <property type="entry name" value="2',3'-CYCLIC-NUCLEOTIDE 2'-PHOSPHODIESTERASE"/>
    <property type="match status" value="1"/>
</dbReference>
<evidence type="ECO:0000313" key="2">
    <source>
        <dbReference type="Proteomes" id="UP000810292"/>
    </source>
</evidence>
<evidence type="ECO:0000313" key="1">
    <source>
        <dbReference type="EMBL" id="MBO8469616.1"/>
    </source>
</evidence>
<proteinExistence type="predicted"/>
<accession>A0A9D9IDN7</accession>
<reference evidence="1" key="1">
    <citation type="submission" date="2020-10" db="EMBL/GenBank/DDBJ databases">
        <authorList>
            <person name="Gilroy R."/>
        </authorList>
    </citation>
    <scope>NUCLEOTIDE SEQUENCE</scope>
    <source>
        <strain evidence="1">14700</strain>
    </source>
</reference>
<dbReference type="Gene3D" id="3.60.21.10">
    <property type="match status" value="1"/>
</dbReference>
<gene>
    <name evidence="1" type="ORF">IAA72_07515</name>
</gene>
<dbReference type="Proteomes" id="UP000810292">
    <property type="component" value="Unassembled WGS sequence"/>
</dbReference>
<dbReference type="GO" id="GO:0004113">
    <property type="term" value="F:2',3'-cyclic-nucleotide 3'-phosphodiesterase activity"/>
    <property type="evidence" value="ECO:0007669"/>
    <property type="project" value="TreeGrafter"/>
</dbReference>
<name>A0A9D9IDN7_9SPIO</name>
<dbReference type="InterPro" id="IPR005235">
    <property type="entry name" value="YmdB-like"/>
</dbReference>
<dbReference type="PANTHER" id="PTHR36303:SF1">
    <property type="entry name" value="2',3'-CYCLIC-NUCLEOTIDE 2'-PHOSPHODIESTERASE"/>
    <property type="match status" value="1"/>
</dbReference>
<organism evidence="1 2">
    <name type="scientific">Candidatus Ornithospirochaeta stercoravium</name>
    <dbReference type="NCBI Taxonomy" id="2840897"/>
    <lineage>
        <taxon>Bacteria</taxon>
        <taxon>Pseudomonadati</taxon>
        <taxon>Spirochaetota</taxon>
        <taxon>Spirochaetia</taxon>
        <taxon>Spirochaetales</taxon>
        <taxon>Spirochaetaceae</taxon>
        <taxon>Spirochaetaceae incertae sedis</taxon>
        <taxon>Candidatus Ornithospirochaeta</taxon>
    </lineage>
</organism>
<dbReference type="EMBL" id="JADIMF010000122">
    <property type="protein sequence ID" value="MBO8469616.1"/>
    <property type="molecule type" value="Genomic_DNA"/>
</dbReference>
<reference evidence="1" key="2">
    <citation type="journal article" date="2021" name="PeerJ">
        <title>Extensive microbial diversity within the chicken gut microbiome revealed by metagenomics and culture.</title>
        <authorList>
            <person name="Gilroy R."/>
            <person name="Ravi A."/>
            <person name="Getino M."/>
            <person name="Pursley I."/>
            <person name="Horton D.L."/>
            <person name="Alikhan N.F."/>
            <person name="Baker D."/>
            <person name="Gharbi K."/>
            <person name="Hall N."/>
            <person name="Watson M."/>
            <person name="Adriaenssens E.M."/>
            <person name="Foster-Nyarko E."/>
            <person name="Jarju S."/>
            <person name="Secka A."/>
            <person name="Antonio M."/>
            <person name="Oren A."/>
            <person name="Chaudhuri R.R."/>
            <person name="La Ragione R."/>
            <person name="Hildebrand F."/>
            <person name="Pallen M.J."/>
        </authorList>
    </citation>
    <scope>NUCLEOTIDE SEQUENCE</scope>
    <source>
        <strain evidence="1">14700</strain>
    </source>
</reference>
<dbReference type="SUPFAM" id="SSF56300">
    <property type="entry name" value="Metallo-dependent phosphatases"/>
    <property type="match status" value="1"/>
</dbReference>
<dbReference type="Pfam" id="PF13277">
    <property type="entry name" value="YmdB"/>
    <property type="match status" value="1"/>
</dbReference>
<dbReference type="InterPro" id="IPR029052">
    <property type="entry name" value="Metallo-depent_PP-like"/>
</dbReference>
<comment type="caution">
    <text evidence="1">The sequence shown here is derived from an EMBL/GenBank/DDBJ whole genome shotgun (WGS) entry which is preliminary data.</text>
</comment>